<dbReference type="Gene3D" id="1.10.630.10">
    <property type="entry name" value="Cytochrome P450"/>
    <property type="match status" value="1"/>
</dbReference>
<dbReference type="OrthoDB" id="3945418at2759"/>
<keyword evidence="1" id="KW-1133">Transmembrane helix</keyword>
<keyword evidence="1" id="KW-0472">Membrane</keyword>
<dbReference type="STRING" id="35608.A0A2U1L2A2"/>
<feature type="transmembrane region" description="Helical" evidence="1">
    <location>
        <begin position="15"/>
        <end position="36"/>
    </location>
</feature>
<keyword evidence="3" id="KW-1185">Reference proteome</keyword>
<dbReference type="Proteomes" id="UP000245207">
    <property type="component" value="Unassembled WGS sequence"/>
</dbReference>
<protein>
    <submittedName>
        <fullName evidence="2">Cytochrome P450</fullName>
    </submittedName>
</protein>
<dbReference type="AlphaFoldDB" id="A0A2U1L2A2"/>
<dbReference type="GO" id="GO:0005506">
    <property type="term" value="F:iron ion binding"/>
    <property type="evidence" value="ECO:0007669"/>
    <property type="project" value="InterPro"/>
</dbReference>
<comment type="caution">
    <text evidence="2">The sequence shown here is derived from an EMBL/GenBank/DDBJ whole genome shotgun (WGS) entry which is preliminary data.</text>
</comment>
<dbReference type="GO" id="GO:0016705">
    <property type="term" value="F:oxidoreductase activity, acting on paired donors, with incorporation or reduction of molecular oxygen"/>
    <property type="evidence" value="ECO:0007669"/>
    <property type="project" value="InterPro"/>
</dbReference>
<evidence type="ECO:0000313" key="3">
    <source>
        <dbReference type="Proteomes" id="UP000245207"/>
    </source>
</evidence>
<reference evidence="2 3" key="1">
    <citation type="journal article" date="2018" name="Mol. Plant">
        <title>The genome of Artemisia annua provides insight into the evolution of Asteraceae family and artemisinin biosynthesis.</title>
        <authorList>
            <person name="Shen Q."/>
            <person name="Zhang L."/>
            <person name="Liao Z."/>
            <person name="Wang S."/>
            <person name="Yan T."/>
            <person name="Shi P."/>
            <person name="Liu M."/>
            <person name="Fu X."/>
            <person name="Pan Q."/>
            <person name="Wang Y."/>
            <person name="Lv Z."/>
            <person name="Lu X."/>
            <person name="Zhang F."/>
            <person name="Jiang W."/>
            <person name="Ma Y."/>
            <person name="Chen M."/>
            <person name="Hao X."/>
            <person name="Li L."/>
            <person name="Tang Y."/>
            <person name="Lv G."/>
            <person name="Zhou Y."/>
            <person name="Sun X."/>
            <person name="Brodelius P.E."/>
            <person name="Rose J.K.C."/>
            <person name="Tang K."/>
        </authorList>
    </citation>
    <scope>NUCLEOTIDE SEQUENCE [LARGE SCALE GENOMIC DNA]</scope>
    <source>
        <strain evidence="3">cv. Huhao1</strain>
        <tissue evidence="2">Leaf</tissue>
    </source>
</reference>
<dbReference type="GO" id="GO:0004497">
    <property type="term" value="F:monooxygenase activity"/>
    <property type="evidence" value="ECO:0007669"/>
    <property type="project" value="InterPro"/>
</dbReference>
<organism evidence="2 3">
    <name type="scientific">Artemisia annua</name>
    <name type="common">Sweet wormwood</name>
    <dbReference type="NCBI Taxonomy" id="35608"/>
    <lineage>
        <taxon>Eukaryota</taxon>
        <taxon>Viridiplantae</taxon>
        <taxon>Streptophyta</taxon>
        <taxon>Embryophyta</taxon>
        <taxon>Tracheophyta</taxon>
        <taxon>Spermatophyta</taxon>
        <taxon>Magnoliopsida</taxon>
        <taxon>eudicotyledons</taxon>
        <taxon>Gunneridae</taxon>
        <taxon>Pentapetalae</taxon>
        <taxon>asterids</taxon>
        <taxon>campanulids</taxon>
        <taxon>Asterales</taxon>
        <taxon>Asteraceae</taxon>
        <taxon>Asteroideae</taxon>
        <taxon>Anthemideae</taxon>
        <taxon>Artemisiinae</taxon>
        <taxon>Artemisia</taxon>
    </lineage>
</organism>
<dbReference type="EMBL" id="PKPP01012011">
    <property type="protein sequence ID" value="PWA43115.1"/>
    <property type="molecule type" value="Genomic_DNA"/>
</dbReference>
<dbReference type="InterPro" id="IPR001128">
    <property type="entry name" value="Cyt_P450"/>
</dbReference>
<proteinExistence type="predicted"/>
<dbReference type="InterPro" id="IPR036396">
    <property type="entry name" value="Cyt_P450_sf"/>
</dbReference>
<dbReference type="SUPFAM" id="SSF48264">
    <property type="entry name" value="Cytochrome P450"/>
    <property type="match status" value="1"/>
</dbReference>
<sequence length="86" mass="9940">MTMHDSLTMMSDEEIIDTVIVVIFAGYYTSVLRTVLVRLMANNKSIYSSIAQEQEEIFKSKSAGEAFAWEDLTKMNRRSTHPRYLE</sequence>
<keyword evidence="1" id="KW-0812">Transmembrane</keyword>
<evidence type="ECO:0000256" key="1">
    <source>
        <dbReference type="SAM" id="Phobius"/>
    </source>
</evidence>
<name>A0A2U1L2A2_ARTAN</name>
<dbReference type="Pfam" id="PF00067">
    <property type="entry name" value="p450"/>
    <property type="match status" value="1"/>
</dbReference>
<gene>
    <name evidence="2" type="ORF">CTI12_AA538830</name>
</gene>
<accession>A0A2U1L2A2</accession>
<dbReference type="GO" id="GO:0020037">
    <property type="term" value="F:heme binding"/>
    <property type="evidence" value="ECO:0007669"/>
    <property type="project" value="InterPro"/>
</dbReference>
<evidence type="ECO:0000313" key="2">
    <source>
        <dbReference type="EMBL" id="PWA43115.1"/>
    </source>
</evidence>